<dbReference type="PANTHER" id="PTHR43774:SF1">
    <property type="entry name" value="PEPTIDE METHIONINE SULFOXIDE REDUCTASE MSRA 2"/>
    <property type="match status" value="1"/>
</dbReference>
<keyword evidence="2" id="KW-0560">Oxidoreductase</keyword>
<protein>
    <recommendedName>
        <fullName evidence="1">peptide-methionine (S)-S-oxide reductase</fullName>
        <ecNumber evidence="1">1.8.4.11</ecNumber>
    </recommendedName>
</protein>
<dbReference type="Pfam" id="PF01625">
    <property type="entry name" value="PMSR"/>
    <property type="match status" value="1"/>
</dbReference>
<comment type="catalytic activity">
    <reaction evidence="3">
        <text>L-methionyl-[protein] + [thioredoxin]-disulfide + H2O = L-methionyl-(S)-S-oxide-[protein] + [thioredoxin]-dithiol</text>
        <dbReference type="Rhea" id="RHEA:14217"/>
        <dbReference type="Rhea" id="RHEA-COMP:10698"/>
        <dbReference type="Rhea" id="RHEA-COMP:10700"/>
        <dbReference type="Rhea" id="RHEA-COMP:12313"/>
        <dbReference type="Rhea" id="RHEA-COMP:12315"/>
        <dbReference type="ChEBI" id="CHEBI:15377"/>
        <dbReference type="ChEBI" id="CHEBI:16044"/>
        <dbReference type="ChEBI" id="CHEBI:29950"/>
        <dbReference type="ChEBI" id="CHEBI:44120"/>
        <dbReference type="ChEBI" id="CHEBI:50058"/>
        <dbReference type="EC" id="1.8.4.11"/>
    </reaction>
</comment>
<evidence type="ECO:0000256" key="1">
    <source>
        <dbReference type="ARBA" id="ARBA00012502"/>
    </source>
</evidence>
<evidence type="ECO:0000259" key="5">
    <source>
        <dbReference type="Pfam" id="PF01625"/>
    </source>
</evidence>
<dbReference type="SUPFAM" id="SSF55068">
    <property type="entry name" value="Peptide methionine sulfoxide reductase"/>
    <property type="match status" value="1"/>
</dbReference>
<dbReference type="PANTHER" id="PTHR43774">
    <property type="entry name" value="PEPTIDE METHIONINE SULFOXIDE REDUCTASE"/>
    <property type="match status" value="1"/>
</dbReference>
<name>E1YEX5_9BACT</name>
<dbReference type="InterPro" id="IPR036509">
    <property type="entry name" value="Met_Sox_Rdtase_MsrA_sf"/>
</dbReference>
<evidence type="ECO:0000256" key="4">
    <source>
        <dbReference type="ARBA" id="ARBA00048782"/>
    </source>
</evidence>
<evidence type="ECO:0000313" key="6">
    <source>
        <dbReference type="EMBL" id="CBX29119.1"/>
    </source>
</evidence>
<dbReference type="InterPro" id="IPR002569">
    <property type="entry name" value="Met_Sox_Rdtase_MsrA_dom"/>
</dbReference>
<sequence length="79" mass="9807">MFYHNEEQHRLALKSKEMLEKNKPFKGPIETEIVQAGEFYPAEDYHQHYYKNNPIRYKFYRYRCGRYQRLKELWGSESP</sequence>
<organism evidence="6">
    <name type="scientific">uncultured Desulfobacterium sp</name>
    <dbReference type="NCBI Taxonomy" id="201089"/>
    <lineage>
        <taxon>Bacteria</taxon>
        <taxon>Pseudomonadati</taxon>
        <taxon>Thermodesulfobacteriota</taxon>
        <taxon>Desulfobacteria</taxon>
        <taxon>Desulfobacterales</taxon>
        <taxon>Desulfobacteriaceae</taxon>
        <taxon>Desulfobacterium</taxon>
        <taxon>environmental samples</taxon>
    </lineage>
</organism>
<feature type="domain" description="Peptide methionine sulphoxide reductase MsrA" evidence="5">
    <location>
        <begin position="1"/>
        <end position="58"/>
    </location>
</feature>
<evidence type="ECO:0000256" key="2">
    <source>
        <dbReference type="ARBA" id="ARBA00023002"/>
    </source>
</evidence>
<proteinExistence type="predicted"/>
<gene>
    <name evidence="6" type="ORF">N47_J01000</name>
</gene>
<evidence type="ECO:0000256" key="3">
    <source>
        <dbReference type="ARBA" id="ARBA00047806"/>
    </source>
</evidence>
<accession>E1YEX5</accession>
<dbReference type="GO" id="GO:0008113">
    <property type="term" value="F:peptide-methionine (S)-S-oxide reductase activity"/>
    <property type="evidence" value="ECO:0007669"/>
    <property type="project" value="UniProtKB-EC"/>
</dbReference>
<comment type="catalytic activity">
    <reaction evidence="4">
        <text>[thioredoxin]-disulfide + L-methionine + H2O = L-methionine (S)-S-oxide + [thioredoxin]-dithiol</text>
        <dbReference type="Rhea" id="RHEA:19993"/>
        <dbReference type="Rhea" id="RHEA-COMP:10698"/>
        <dbReference type="Rhea" id="RHEA-COMP:10700"/>
        <dbReference type="ChEBI" id="CHEBI:15377"/>
        <dbReference type="ChEBI" id="CHEBI:29950"/>
        <dbReference type="ChEBI" id="CHEBI:50058"/>
        <dbReference type="ChEBI" id="CHEBI:57844"/>
        <dbReference type="ChEBI" id="CHEBI:58772"/>
        <dbReference type="EC" id="1.8.4.11"/>
    </reaction>
</comment>
<dbReference type="EMBL" id="FR695872">
    <property type="protein sequence ID" value="CBX29119.1"/>
    <property type="molecule type" value="Genomic_DNA"/>
</dbReference>
<reference evidence="6" key="1">
    <citation type="journal article" date="2011" name="Environ. Microbiol.">
        <title>Genomic insights into the metabolic potential of the polycyclic aromatic hydrocarbon degrading sulfate-reducing Deltaproteobacterium N47.</title>
        <authorList>
            <person name="Bergmann F."/>
            <person name="Selesi D."/>
            <person name="Weinmaier T."/>
            <person name="Tischler P."/>
            <person name="Rattei T."/>
            <person name="Meckenstock R.U."/>
        </authorList>
    </citation>
    <scope>NUCLEOTIDE SEQUENCE</scope>
</reference>
<dbReference type="AlphaFoldDB" id="E1YEX5"/>
<dbReference type="EC" id="1.8.4.11" evidence="1"/>
<dbReference type="Gene3D" id="3.30.1060.10">
    <property type="entry name" value="Peptide methionine sulphoxide reductase MsrA"/>
    <property type="match status" value="1"/>
</dbReference>